<evidence type="ECO:0000256" key="7">
    <source>
        <dbReference type="ARBA" id="ARBA00023065"/>
    </source>
</evidence>
<dbReference type="SUPFAM" id="SSF56935">
    <property type="entry name" value="Porins"/>
    <property type="match status" value="1"/>
</dbReference>
<evidence type="ECO:0000256" key="8">
    <source>
        <dbReference type="ARBA" id="ARBA00023114"/>
    </source>
</evidence>
<keyword evidence="3" id="KW-0813">Transport</keyword>
<evidence type="ECO:0000256" key="9">
    <source>
        <dbReference type="ARBA" id="ARBA00023136"/>
    </source>
</evidence>
<dbReference type="EMBL" id="JBCPYA010000024">
    <property type="protein sequence ID" value="MEN2475287.1"/>
    <property type="molecule type" value="Genomic_DNA"/>
</dbReference>
<dbReference type="InterPro" id="IPR033900">
    <property type="entry name" value="Gram_neg_porin_domain"/>
</dbReference>
<reference evidence="13 14" key="1">
    <citation type="submission" date="2024-05" db="EMBL/GenBank/DDBJ databases">
        <title>Burkholderia sp. Nov. a novel bacteria isolated from rhizosphere soil of Camellia sinensis.</title>
        <authorList>
            <person name="Dong Y."/>
        </authorList>
    </citation>
    <scope>NUCLEOTIDE SEQUENCE [LARGE SCALE GENOMIC DNA]</scope>
    <source>
        <strain evidence="13 14">GS2Y</strain>
    </source>
</reference>
<evidence type="ECO:0000256" key="10">
    <source>
        <dbReference type="ARBA" id="ARBA00023237"/>
    </source>
</evidence>
<dbReference type="Gene3D" id="2.40.160.10">
    <property type="entry name" value="Porin"/>
    <property type="match status" value="1"/>
</dbReference>
<evidence type="ECO:0000313" key="14">
    <source>
        <dbReference type="Proteomes" id="UP001466933"/>
    </source>
</evidence>
<keyword evidence="10" id="KW-0998">Cell outer membrane</keyword>
<evidence type="ECO:0000256" key="2">
    <source>
        <dbReference type="ARBA" id="ARBA00011233"/>
    </source>
</evidence>
<evidence type="ECO:0000256" key="1">
    <source>
        <dbReference type="ARBA" id="ARBA00004571"/>
    </source>
</evidence>
<keyword evidence="6 11" id="KW-0732">Signal</keyword>
<dbReference type="InterPro" id="IPR050298">
    <property type="entry name" value="Gram-neg_bact_OMP"/>
</dbReference>
<evidence type="ECO:0000256" key="4">
    <source>
        <dbReference type="ARBA" id="ARBA00022452"/>
    </source>
</evidence>
<keyword evidence="9" id="KW-0472">Membrane</keyword>
<sequence>MNNLVKSTTSSIAVTLLALTFGTAHAQSSVTLYGVADASVRYLKGANANGDSLVSLSNGAISQSRWGLVGNEDLGGGLSAIFRLESGFSLTNGASSVSGVLFNRYAYVGLASATYGTLTFGQQQNAVYQNLTEGWDPLTVGNYLQNEWLPIAFSGFLRGENNTAFYTWRRGPLAIRGAYGLGGQTGDFSANAMTSLSMTIDPNPLGIEIGYVNAHDLSNRAQTSYNMQLRYRAYPAEAWLGYYHSRDETGRVDAFLTGTPAPSVVNPRWDNAYVAGLSWFVAPDFKLTNAFYLDQSKKTLASASTTTNGHRYAVVALAEYLLSKRTTLYATVDYNRTSGAADDEMPNRKYQTGVSVGIRDRF</sequence>
<name>A0ABU9WTA6_9BURK</name>
<dbReference type="PANTHER" id="PTHR34501">
    <property type="entry name" value="PROTEIN YDDL-RELATED"/>
    <property type="match status" value="1"/>
</dbReference>
<feature type="signal peptide" evidence="11">
    <location>
        <begin position="1"/>
        <end position="26"/>
    </location>
</feature>
<evidence type="ECO:0000256" key="6">
    <source>
        <dbReference type="ARBA" id="ARBA00022729"/>
    </source>
</evidence>
<evidence type="ECO:0000313" key="13">
    <source>
        <dbReference type="EMBL" id="MEN2475287.1"/>
    </source>
</evidence>
<gene>
    <name evidence="13" type="ORF">VOI36_35875</name>
</gene>
<dbReference type="Pfam" id="PF13609">
    <property type="entry name" value="Porin_4"/>
    <property type="match status" value="1"/>
</dbReference>
<keyword evidence="4" id="KW-1134">Transmembrane beta strand</keyword>
<keyword evidence="5" id="KW-0812">Transmembrane</keyword>
<evidence type="ECO:0000256" key="3">
    <source>
        <dbReference type="ARBA" id="ARBA00022448"/>
    </source>
</evidence>
<keyword evidence="7" id="KW-0406">Ion transport</keyword>
<dbReference type="InterPro" id="IPR023614">
    <property type="entry name" value="Porin_dom_sf"/>
</dbReference>
<protein>
    <submittedName>
        <fullName evidence="13">Porin</fullName>
    </submittedName>
</protein>
<dbReference type="RefSeq" id="WP_343495204.1">
    <property type="nucleotide sequence ID" value="NZ_JBCPYA010000024.1"/>
</dbReference>
<comment type="caution">
    <text evidence="13">The sequence shown here is derived from an EMBL/GenBank/DDBJ whole genome shotgun (WGS) entry which is preliminary data.</text>
</comment>
<keyword evidence="14" id="KW-1185">Reference proteome</keyword>
<evidence type="ECO:0000256" key="5">
    <source>
        <dbReference type="ARBA" id="ARBA00022692"/>
    </source>
</evidence>
<accession>A0ABU9WTA6</accession>
<feature type="domain" description="Porin" evidence="12">
    <location>
        <begin position="13"/>
        <end position="339"/>
    </location>
</feature>
<evidence type="ECO:0000259" key="12">
    <source>
        <dbReference type="Pfam" id="PF13609"/>
    </source>
</evidence>
<evidence type="ECO:0000256" key="11">
    <source>
        <dbReference type="SAM" id="SignalP"/>
    </source>
</evidence>
<keyword evidence="8" id="KW-0626">Porin</keyword>
<dbReference type="PANTHER" id="PTHR34501:SF9">
    <property type="entry name" value="MAJOR OUTER MEMBRANE PROTEIN P.IA"/>
    <property type="match status" value="1"/>
</dbReference>
<dbReference type="Proteomes" id="UP001466933">
    <property type="component" value="Unassembled WGS sequence"/>
</dbReference>
<comment type="subunit">
    <text evidence="2">Homotrimer.</text>
</comment>
<proteinExistence type="predicted"/>
<comment type="subcellular location">
    <subcellularLocation>
        <location evidence="1">Cell outer membrane</location>
        <topology evidence="1">Multi-pass membrane protein</topology>
    </subcellularLocation>
</comment>
<feature type="chain" id="PRO_5046199021" evidence="11">
    <location>
        <begin position="27"/>
        <end position="362"/>
    </location>
</feature>
<dbReference type="CDD" id="cd00342">
    <property type="entry name" value="gram_neg_porins"/>
    <property type="match status" value="1"/>
</dbReference>
<organism evidence="13 14">
    <name type="scientific">Burkholderia theae</name>
    <dbReference type="NCBI Taxonomy" id="3143496"/>
    <lineage>
        <taxon>Bacteria</taxon>
        <taxon>Pseudomonadati</taxon>
        <taxon>Pseudomonadota</taxon>
        <taxon>Betaproteobacteria</taxon>
        <taxon>Burkholderiales</taxon>
        <taxon>Burkholderiaceae</taxon>
        <taxon>Burkholderia</taxon>
    </lineage>
</organism>